<evidence type="ECO:0000256" key="3">
    <source>
        <dbReference type="ARBA" id="ARBA00012891"/>
    </source>
</evidence>
<evidence type="ECO:0000256" key="1">
    <source>
        <dbReference type="ARBA" id="ARBA00000213"/>
    </source>
</evidence>
<dbReference type="Gene3D" id="3.40.50.140">
    <property type="match status" value="1"/>
</dbReference>
<dbReference type="InterPro" id="IPR013497">
    <property type="entry name" value="Topo_IA_cen"/>
</dbReference>
<comment type="caution">
    <text evidence="18">The sequence shown here is derived from an EMBL/GenBank/DDBJ whole genome shotgun (WGS) entry which is preliminary data.</text>
</comment>
<protein>
    <recommendedName>
        <fullName evidence="3 12">DNA topoisomerase</fullName>
        <ecNumber evidence="3 12">5.6.2.1</ecNumber>
    </recommendedName>
</protein>
<dbReference type="SMART" id="SM00437">
    <property type="entry name" value="TOP1Ac"/>
    <property type="match status" value="1"/>
</dbReference>
<dbReference type="InterPro" id="IPR013824">
    <property type="entry name" value="Topo_IA_cen_sub1"/>
</dbReference>
<evidence type="ECO:0000256" key="6">
    <source>
        <dbReference type="ARBA" id="ARBA00022771"/>
    </source>
</evidence>
<evidence type="ECO:0000256" key="10">
    <source>
        <dbReference type="ARBA" id="ARBA00023235"/>
    </source>
</evidence>
<comment type="catalytic activity">
    <reaction evidence="1 12">
        <text>ATP-independent breakage of single-stranded DNA, followed by passage and rejoining.</text>
        <dbReference type="EC" id="5.6.2.1"/>
    </reaction>
</comment>
<evidence type="ECO:0000313" key="18">
    <source>
        <dbReference type="EMBL" id="PRP83566.1"/>
    </source>
</evidence>
<dbReference type="FunCoup" id="A0A2P6NHX5">
    <property type="interactions" value="588"/>
</dbReference>
<feature type="region of interest" description="Disordered" evidence="13">
    <location>
        <begin position="938"/>
        <end position="971"/>
    </location>
</feature>
<keyword evidence="9 12" id="KW-0238">DNA-binding</keyword>
<dbReference type="GO" id="GO:0003677">
    <property type="term" value="F:DNA binding"/>
    <property type="evidence" value="ECO:0007669"/>
    <property type="project" value="UniProtKB-KW"/>
</dbReference>
<dbReference type="GO" id="GO:0003917">
    <property type="term" value="F:DNA topoisomerase type I (single strand cut, ATP-independent) activity"/>
    <property type="evidence" value="ECO:0007669"/>
    <property type="project" value="UniProtKB-EC"/>
</dbReference>
<feature type="domain" description="CCHC-type" evidence="14">
    <location>
        <begin position="924"/>
        <end position="939"/>
    </location>
</feature>
<dbReference type="EC" id="5.6.2.1" evidence="3 12"/>
<feature type="region of interest" description="Disordered" evidence="13">
    <location>
        <begin position="1102"/>
        <end position="1168"/>
    </location>
</feature>
<dbReference type="InterPro" id="IPR003602">
    <property type="entry name" value="Topo_IA_DNA-bd_dom"/>
</dbReference>
<evidence type="ECO:0000256" key="8">
    <source>
        <dbReference type="ARBA" id="ARBA00023029"/>
    </source>
</evidence>
<dbReference type="InterPro" id="IPR013826">
    <property type="entry name" value="Topo_IA_cen_sub3"/>
</dbReference>
<keyword evidence="7" id="KW-0862">Zinc</keyword>
<dbReference type="InterPro" id="IPR036875">
    <property type="entry name" value="Znf_CCHC_sf"/>
</dbReference>
<dbReference type="Pfam" id="PF06839">
    <property type="entry name" value="Zn_ribbon_GRF"/>
    <property type="match status" value="1"/>
</dbReference>
<dbReference type="Pfam" id="PF00098">
    <property type="entry name" value="zf-CCHC"/>
    <property type="match status" value="4"/>
</dbReference>
<dbReference type="InterPro" id="IPR001878">
    <property type="entry name" value="Znf_CCHC"/>
</dbReference>
<dbReference type="InterPro" id="IPR023405">
    <property type="entry name" value="Topo_IA_core_domain"/>
</dbReference>
<dbReference type="SMART" id="SM00343">
    <property type="entry name" value="ZnF_C2HC"/>
    <property type="match status" value="4"/>
</dbReference>
<evidence type="ECO:0000313" key="19">
    <source>
        <dbReference type="Proteomes" id="UP000241769"/>
    </source>
</evidence>
<dbReference type="PROSITE" id="PS00396">
    <property type="entry name" value="TOPO_IA_1"/>
    <property type="match status" value="1"/>
</dbReference>
<dbReference type="SUPFAM" id="SSF57756">
    <property type="entry name" value="Retrovirus zinc finger-like domains"/>
    <property type="match status" value="4"/>
</dbReference>
<keyword evidence="5" id="KW-0677">Repeat</keyword>
<sequence length="1168" mass="129059">MVFALNVAEKPSVAKGVTEILAHGNQRRRNGIGKYNPVWEFDSRVNGENVVMKFTSVSGHLMGSDFVGEYKGWNSCDPVDLFHAPIERFTAANMEDIEKNLQRESRGAKYLVLWLDCDREGENIAFEVMSVCLKINPNMIVLRAHFSSLNERDIYRAMETLTPPNELDSLAVETRMELDLRIGAAFTRYLTLRYQPKFEGLQDSLISYGPCQFPTLGFVVDRYWKIQNFLVEDFWTIQCTVELEGSYADFNWSRIRLYDSMCTLSIYLNCMDDLKATVTSVDAQPKRKYRPFPMTTVELQKQAARKLRISSDETMKIAEKLYQAGWISYPRTETDVFQDGTDFQSLIQMQTNDPGWGQYATDLLDQDKFLPPKKGKSNDNSHPPIHPTKYTTGLNGREKELYTYIVRHFLACCSKDAIGQETTVTIDIAGEKFTTKGLMVQETNWLDVFPYEKWTDRSIPNFKEGTTFVPTSFEVHQGQTVPPSLLSEAELITMMHENGIGTDATIAQHIQTIQNRGYAEKDKAALFVPTTLGVALVGGYNAIGLELSKPELRAETERDMVAISRGTKTKEQVLQSALDAYQRIFMQAIERAATMDEAFKKYFNVQGTQFDEETRNFSACGKCNGKMSIRSKGDRTRVLFCATCTSSYPLPPMGQVTPLDQRCPLCNFQPEKSLYSICPYCRNHPPADQVDPDKMSRPFNCFMCAAKCPLAKKQNDKPVRLCPLCKTSQMVLRKKKDGGVFLGCKGYPACNHAIWLPQGCVSATVTDTVCRVCHPSPIHHLRMEFLPTSSIATTYDTDQLTGCIGGCDKVLSDLLEQNNKGPLYTTTRDRASPAPAPKNSLPPPSKSQGGTSSTTFNGGTLNYNTINHSNRHTNHTTNHATNPSTTKRHAPVEYEEEEPTVKKRPNNHSYGNPPPSRDAGNNSCFSCGQPGHFSSNCPNKKGGNSGGNSYSGKSNSNGNHDDDGEEVLCPGHQEPCVKRTVNREGDNKGRKFWVCAKPQGEQCPNSFKWADEESTRGNGNFSKSSKTSDFSSSGGGASGACFNCNKPGHYSSNCPEKNNNGGRSYSGSGKTGGFGSGNNNNNSSSGSCYKCGQPGHFANNCPEGGSNSNSGRGDYSSGKKFGGKSNGPSAMPGRPQFSPQKPKSESGGGRKCSNCGQTGHNKRNCPNG</sequence>
<proteinExistence type="inferred from homology"/>
<dbReference type="SMART" id="SM00436">
    <property type="entry name" value="TOP1Bc"/>
    <property type="match status" value="1"/>
</dbReference>
<dbReference type="FunFam" id="1.10.290.10:FF:000001">
    <property type="entry name" value="DNA topoisomerase"/>
    <property type="match status" value="1"/>
</dbReference>
<dbReference type="SMART" id="SM00493">
    <property type="entry name" value="TOPRIM"/>
    <property type="match status" value="1"/>
</dbReference>
<dbReference type="OrthoDB" id="430051at2759"/>
<feature type="compositionally biased region" description="Low complexity" evidence="13">
    <location>
        <begin position="1021"/>
        <end position="1032"/>
    </location>
</feature>
<dbReference type="Proteomes" id="UP000241769">
    <property type="component" value="Unassembled WGS sequence"/>
</dbReference>
<keyword evidence="10 12" id="KW-0413">Isomerase</keyword>
<feature type="domain" description="Topo IA-type catalytic" evidence="17">
    <location>
        <begin position="165"/>
        <end position="585"/>
    </location>
</feature>
<feature type="region of interest" description="Disordered" evidence="13">
    <location>
        <begin position="1006"/>
        <end position="1035"/>
    </location>
</feature>
<comment type="function">
    <text evidence="12">Introduces a single-strand break via transesterification at a target site in duplex DNA. Releases the supercoiling and torsional tension of DNA introduced during the DNA replication and transcription by transiently cleaving and rejoining one strand of the DNA duplex. The scissile phosphodiester is attacked by the catalytic tyrosine of the enzyme, resulting in the formation of a DNA-(5'-phosphotyrosyl)-enzyme intermediate and the expulsion of a 3'-OH DNA strand.</text>
</comment>
<feature type="compositionally biased region" description="Low complexity" evidence="13">
    <location>
        <begin position="846"/>
        <end position="868"/>
    </location>
</feature>
<dbReference type="GO" id="GO:0006265">
    <property type="term" value="P:DNA topological change"/>
    <property type="evidence" value="ECO:0007669"/>
    <property type="project" value="InterPro"/>
</dbReference>
<feature type="domain" description="Toprim" evidence="15">
    <location>
        <begin position="3"/>
        <end position="147"/>
    </location>
</feature>
<dbReference type="PRINTS" id="PR00417">
    <property type="entry name" value="PRTPISMRASEI"/>
</dbReference>
<dbReference type="EMBL" id="MDYQ01000080">
    <property type="protein sequence ID" value="PRP83566.1"/>
    <property type="molecule type" value="Genomic_DNA"/>
</dbReference>
<keyword evidence="8 12" id="KW-0799">Topoisomerase</keyword>
<evidence type="ECO:0000256" key="12">
    <source>
        <dbReference type="RuleBase" id="RU362092"/>
    </source>
</evidence>
<dbReference type="GO" id="GO:0006310">
    <property type="term" value="P:DNA recombination"/>
    <property type="evidence" value="ECO:0007669"/>
    <property type="project" value="TreeGrafter"/>
</dbReference>
<dbReference type="InParanoid" id="A0A2P6NHX5"/>
<evidence type="ECO:0000259" key="14">
    <source>
        <dbReference type="PROSITE" id="PS50158"/>
    </source>
</evidence>
<evidence type="ECO:0000256" key="5">
    <source>
        <dbReference type="ARBA" id="ARBA00022737"/>
    </source>
</evidence>
<feature type="compositionally biased region" description="Polar residues" evidence="13">
    <location>
        <begin position="1154"/>
        <end position="1168"/>
    </location>
</feature>
<dbReference type="Gene3D" id="2.70.20.10">
    <property type="entry name" value="Topoisomerase I, domain 3"/>
    <property type="match status" value="1"/>
</dbReference>
<dbReference type="CDD" id="cd00186">
    <property type="entry name" value="TOP1Ac"/>
    <property type="match status" value="1"/>
</dbReference>
<feature type="region of interest" description="Disordered" evidence="13">
    <location>
        <begin position="821"/>
        <end position="923"/>
    </location>
</feature>
<dbReference type="STRING" id="1890364.A0A2P6NHX5"/>
<name>A0A2P6NHX5_9EUKA</name>
<dbReference type="PROSITE" id="PS50880">
    <property type="entry name" value="TOPRIM"/>
    <property type="match status" value="1"/>
</dbReference>
<feature type="compositionally biased region" description="Low complexity" evidence="13">
    <location>
        <begin position="938"/>
        <end position="958"/>
    </location>
</feature>
<evidence type="ECO:0000259" key="17">
    <source>
        <dbReference type="PROSITE" id="PS52039"/>
    </source>
</evidence>
<dbReference type="Pfam" id="PF01396">
    <property type="entry name" value="Zn_ribbon_Top1"/>
    <property type="match status" value="1"/>
</dbReference>
<dbReference type="AlphaFoldDB" id="A0A2P6NHX5"/>
<feature type="domain" description="GRF-type" evidence="16">
    <location>
        <begin position="969"/>
        <end position="1013"/>
    </location>
</feature>
<evidence type="ECO:0000256" key="11">
    <source>
        <dbReference type="PROSITE-ProRule" id="PRU00047"/>
    </source>
</evidence>
<evidence type="ECO:0000256" key="13">
    <source>
        <dbReference type="SAM" id="MobiDB-lite"/>
    </source>
</evidence>
<evidence type="ECO:0000256" key="2">
    <source>
        <dbReference type="ARBA" id="ARBA00009446"/>
    </source>
</evidence>
<dbReference type="InterPro" id="IPR000380">
    <property type="entry name" value="Topo_IA"/>
</dbReference>
<accession>A0A2P6NHX5</accession>
<dbReference type="SUPFAM" id="SSF56712">
    <property type="entry name" value="Prokaryotic type I DNA topoisomerase"/>
    <property type="match status" value="1"/>
</dbReference>
<dbReference type="GO" id="GO:0008270">
    <property type="term" value="F:zinc ion binding"/>
    <property type="evidence" value="ECO:0007669"/>
    <property type="project" value="UniProtKB-KW"/>
</dbReference>
<evidence type="ECO:0000259" key="15">
    <source>
        <dbReference type="PROSITE" id="PS50880"/>
    </source>
</evidence>
<dbReference type="Gene3D" id="1.10.290.10">
    <property type="entry name" value="Topoisomerase I, domain 4"/>
    <property type="match status" value="1"/>
</dbReference>
<dbReference type="Gene3D" id="4.10.60.10">
    <property type="entry name" value="Zinc finger, CCHC-type"/>
    <property type="match status" value="3"/>
</dbReference>
<dbReference type="CDD" id="cd03362">
    <property type="entry name" value="TOPRIM_TopoIA_TopoIII"/>
    <property type="match status" value="1"/>
</dbReference>
<keyword evidence="4" id="KW-0479">Metal-binding</keyword>
<evidence type="ECO:0000256" key="9">
    <source>
        <dbReference type="ARBA" id="ARBA00023125"/>
    </source>
</evidence>
<keyword evidence="19" id="KW-1185">Reference proteome</keyword>
<dbReference type="PANTHER" id="PTHR11390:SF21">
    <property type="entry name" value="DNA TOPOISOMERASE 3-ALPHA"/>
    <property type="match status" value="1"/>
</dbReference>
<dbReference type="InterPro" id="IPR013825">
    <property type="entry name" value="Topo_IA_cen_sub2"/>
</dbReference>
<dbReference type="InterPro" id="IPR034144">
    <property type="entry name" value="TOPRIM_TopoIII"/>
</dbReference>
<evidence type="ECO:0000259" key="16">
    <source>
        <dbReference type="PROSITE" id="PS51999"/>
    </source>
</evidence>
<keyword evidence="6 11" id="KW-0863">Zinc-finger</keyword>
<dbReference type="Pfam" id="PF01131">
    <property type="entry name" value="Topoisom_bac"/>
    <property type="match status" value="1"/>
</dbReference>
<dbReference type="GO" id="GO:0005634">
    <property type="term" value="C:nucleus"/>
    <property type="evidence" value="ECO:0007669"/>
    <property type="project" value="TreeGrafter"/>
</dbReference>
<reference evidence="18 19" key="1">
    <citation type="journal article" date="2018" name="Genome Biol. Evol.">
        <title>Multiple Roots of Fruiting Body Formation in Amoebozoa.</title>
        <authorList>
            <person name="Hillmann F."/>
            <person name="Forbes G."/>
            <person name="Novohradska S."/>
            <person name="Ferling I."/>
            <person name="Riege K."/>
            <person name="Groth M."/>
            <person name="Westermann M."/>
            <person name="Marz M."/>
            <person name="Spaller T."/>
            <person name="Winckler T."/>
            <person name="Schaap P."/>
            <person name="Glockner G."/>
        </authorList>
    </citation>
    <scope>NUCLEOTIDE SEQUENCE [LARGE SCALE GENOMIC DNA]</scope>
    <source>
        <strain evidence="18 19">Jena</strain>
    </source>
</reference>
<feature type="domain" description="CCHC-type" evidence="14">
    <location>
        <begin position="1088"/>
        <end position="1103"/>
    </location>
</feature>
<dbReference type="GO" id="GO:0031422">
    <property type="term" value="C:RecQ family helicase-topoisomerase III complex"/>
    <property type="evidence" value="ECO:0007669"/>
    <property type="project" value="TreeGrafter"/>
</dbReference>
<organism evidence="18 19">
    <name type="scientific">Planoprotostelium fungivorum</name>
    <dbReference type="NCBI Taxonomy" id="1890364"/>
    <lineage>
        <taxon>Eukaryota</taxon>
        <taxon>Amoebozoa</taxon>
        <taxon>Evosea</taxon>
        <taxon>Variosea</taxon>
        <taxon>Cavosteliida</taxon>
        <taxon>Cavosteliaceae</taxon>
        <taxon>Planoprotostelium</taxon>
    </lineage>
</organism>
<gene>
    <name evidence="18" type="ORF">PROFUN_09115</name>
</gene>
<dbReference type="Pfam" id="PF01751">
    <property type="entry name" value="Toprim"/>
    <property type="match status" value="1"/>
</dbReference>
<dbReference type="InterPro" id="IPR006171">
    <property type="entry name" value="TOPRIM_dom"/>
</dbReference>
<dbReference type="GO" id="GO:0006281">
    <property type="term" value="P:DNA repair"/>
    <property type="evidence" value="ECO:0007669"/>
    <property type="project" value="TreeGrafter"/>
</dbReference>
<evidence type="ECO:0000256" key="4">
    <source>
        <dbReference type="ARBA" id="ARBA00022723"/>
    </source>
</evidence>
<dbReference type="Gene3D" id="3.30.65.10">
    <property type="entry name" value="Bacterial Topoisomerase I, domain 1"/>
    <property type="match status" value="1"/>
</dbReference>
<dbReference type="Gene3D" id="1.10.460.10">
    <property type="entry name" value="Topoisomerase I, domain 2"/>
    <property type="match status" value="1"/>
</dbReference>
<feature type="domain" description="CCHC-type" evidence="14">
    <location>
        <begin position="1041"/>
        <end position="1056"/>
    </location>
</feature>
<comment type="similarity">
    <text evidence="2 12">Belongs to the type IA topoisomerase family.</text>
</comment>
<dbReference type="PANTHER" id="PTHR11390">
    <property type="entry name" value="PROKARYOTIC DNA TOPOISOMERASE"/>
    <property type="match status" value="1"/>
</dbReference>
<dbReference type="PROSITE" id="PS51999">
    <property type="entry name" value="ZF_GRF"/>
    <property type="match status" value="1"/>
</dbReference>
<feature type="compositionally biased region" description="Pro residues" evidence="13">
    <location>
        <begin position="834"/>
        <end position="845"/>
    </location>
</feature>
<dbReference type="InterPro" id="IPR013498">
    <property type="entry name" value="Topo_IA_Znf"/>
</dbReference>
<evidence type="ECO:0000256" key="7">
    <source>
        <dbReference type="ARBA" id="ARBA00022833"/>
    </source>
</evidence>
<dbReference type="PROSITE" id="PS52039">
    <property type="entry name" value="TOPO_IA_2"/>
    <property type="match status" value="1"/>
</dbReference>
<dbReference type="InterPro" id="IPR010666">
    <property type="entry name" value="Znf_GRF"/>
</dbReference>
<dbReference type="InterPro" id="IPR023406">
    <property type="entry name" value="Topo_IA_AS"/>
</dbReference>
<dbReference type="PROSITE" id="PS50158">
    <property type="entry name" value="ZF_CCHC"/>
    <property type="match status" value="4"/>
</dbReference>
<dbReference type="FunFam" id="3.40.50.140:FF:000003">
    <property type="entry name" value="DNA topoisomerase"/>
    <property type="match status" value="1"/>
</dbReference>
<feature type="region of interest" description="Disordered" evidence="13">
    <location>
        <begin position="370"/>
        <end position="392"/>
    </location>
</feature>
<dbReference type="InterPro" id="IPR003601">
    <property type="entry name" value="Topo_IA_2"/>
</dbReference>
<feature type="domain" description="CCHC-type" evidence="14">
    <location>
        <begin position="1150"/>
        <end position="1167"/>
    </location>
</feature>
<feature type="compositionally biased region" description="Low complexity" evidence="13">
    <location>
        <begin position="875"/>
        <end position="885"/>
    </location>
</feature>